<evidence type="ECO:0000313" key="2">
    <source>
        <dbReference type="Proteomes" id="UP000032680"/>
    </source>
</evidence>
<dbReference type="InterPro" id="IPR007710">
    <property type="entry name" value="Nucleoside_deoxyribTrfase"/>
</dbReference>
<dbReference type="PANTHER" id="PTHR15364:SF0">
    <property type="entry name" value="2'-DEOXYNUCLEOSIDE 5'-PHOSPHATE N-HYDROLASE 1"/>
    <property type="match status" value="1"/>
</dbReference>
<dbReference type="GO" id="GO:0070694">
    <property type="term" value="F:5-hydroxymethyl-dUMP N-hydrolase activity"/>
    <property type="evidence" value="ECO:0007669"/>
    <property type="project" value="TreeGrafter"/>
</dbReference>
<dbReference type="PANTHER" id="PTHR15364">
    <property type="entry name" value="2'-DEOXYNUCLEOSIDE 5'-PHOSPHATE N-HYDROLASE 1"/>
    <property type="match status" value="1"/>
</dbReference>
<reference evidence="1 2" key="1">
    <citation type="submission" date="2012-11" db="EMBL/GenBank/DDBJ databases">
        <title>Whole genome sequence of Acidisphaera rubrifaciens HS-AP3.</title>
        <authorList>
            <person name="Azuma Y."/>
            <person name="Higashiura N."/>
            <person name="Hirakawa H."/>
            <person name="Matsushita K."/>
        </authorList>
    </citation>
    <scope>NUCLEOTIDE SEQUENCE [LARGE SCALE GENOMIC DNA]</scope>
    <source>
        <strain evidence="1 2">HS-AP3</strain>
    </source>
</reference>
<sequence>MSDMRAPPRVYLAGPDVFLPDATARADALKAICRTHGLRGVFPLDAPSPPLPDGAADVPDWHRIARVNEAHIRGADALIANLTPFRGPSADVGTVFEVGFMRALGRPVFAWSASGETLRARSGGGPRDADGLAVEDFGLVENLMIPAAITDSGGRLHAAPLADAWSDLSLFEACVRDAARLLLAPGRPVIAAGRIGGAP</sequence>
<dbReference type="InterPro" id="IPR051239">
    <property type="entry name" value="2'-dNMP_N-hydrolase"/>
</dbReference>
<proteinExistence type="predicted"/>
<dbReference type="GO" id="GO:0016740">
    <property type="term" value="F:transferase activity"/>
    <property type="evidence" value="ECO:0007669"/>
    <property type="project" value="UniProtKB-KW"/>
</dbReference>
<dbReference type="Pfam" id="PF05014">
    <property type="entry name" value="Nuc_deoxyrib_tr"/>
    <property type="match status" value="1"/>
</dbReference>
<dbReference type="SUPFAM" id="SSF52309">
    <property type="entry name" value="N-(deoxy)ribosyltransferase-like"/>
    <property type="match status" value="1"/>
</dbReference>
<accession>A0A0D6PB56</accession>
<keyword evidence="1" id="KW-0808">Transferase</keyword>
<name>A0A0D6PB56_9PROT</name>
<comment type="caution">
    <text evidence="1">The sequence shown here is derived from an EMBL/GenBank/DDBJ whole genome shotgun (WGS) entry which is preliminary data.</text>
</comment>
<protein>
    <submittedName>
        <fullName evidence="1">Nucleoside 2-deoxyribosyltransferase</fullName>
    </submittedName>
</protein>
<dbReference type="GO" id="GO:0009159">
    <property type="term" value="P:deoxyribonucleoside monophosphate catabolic process"/>
    <property type="evidence" value="ECO:0007669"/>
    <property type="project" value="TreeGrafter"/>
</dbReference>
<keyword evidence="2" id="KW-1185">Reference proteome</keyword>
<gene>
    <name evidence="1" type="ORF">Asru_0844_03</name>
</gene>
<evidence type="ECO:0000313" key="1">
    <source>
        <dbReference type="EMBL" id="GAN78428.1"/>
    </source>
</evidence>
<dbReference type="EMBL" id="BANB01000842">
    <property type="protein sequence ID" value="GAN78428.1"/>
    <property type="molecule type" value="Genomic_DNA"/>
</dbReference>
<dbReference type="Proteomes" id="UP000032680">
    <property type="component" value="Unassembled WGS sequence"/>
</dbReference>
<dbReference type="AlphaFoldDB" id="A0A0D6PB56"/>
<dbReference type="Gene3D" id="3.40.50.450">
    <property type="match status" value="1"/>
</dbReference>
<organism evidence="1 2">
    <name type="scientific">Acidisphaera rubrifaciens HS-AP3</name>
    <dbReference type="NCBI Taxonomy" id="1231350"/>
    <lineage>
        <taxon>Bacteria</taxon>
        <taxon>Pseudomonadati</taxon>
        <taxon>Pseudomonadota</taxon>
        <taxon>Alphaproteobacteria</taxon>
        <taxon>Acetobacterales</taxon>
        <taxon>Acetobacteraceae</taxon>
        <taxon>Acidisphaera</taxon>
    </lineage>
</organism>